<evidence type="ECO:0000313" key="11">
    <source>
        <dbReference type="EMBL" id="CBH95280.1"/>
    </source>
</evidence>
<dbReference type="Gene3D" id="3.30.470.20">
    <property type="entry name" value="ATP-grasp fold, B domain"/>
    <property type="match status" value="1"/>
</dbReference>
<evidence type="ECO:0000256" key="1">
    <source>
        <dbReference type="ARBA" id="ARBA00001953"/>
    </source>
</evidence>
<dbReference type="InterPro" id="IPR003833">
    <property type="entry name" value="CT_C_D"/>
</dbReference>
<dbReference type="Pfam" id="PF00289">
    <property type="entry name" value="Biotin_carb_N"/>
    <property type="match status" value="1"/>
</dbReference>
<evidence type="ECO:0000256" key="4">
    <source>
        <dbReference type="ARBA" id="ARBA00022801"/>
    </source>
</evidence>
<dbReference type="GO" id="GO:0005524">
    <property type="term" value="F:ATP binding"/>
    <property type="evidence" value="ECO:0007669"/>
    <property type="project" value="UniProtKB-KW"/>
</dbReference>
<keyword evidence="3" id="KW-0547">Nucleotide-binding</keyword>
<comment type="caution">
    <text evidence="11">The sequence shown here is derived from an EMBL/GenBank/DDBJ whole genome shotgun (WGS) entry which is preliminary data.</text>
</comment>
<dbReference type="AlphaFoldDB" id="E6PK29"/>
<evidence type="ECO:0000256" key="6">
    <source>
        <dbReference type="ARBA" id="ARBA00023267"/>
    </source>
</evidence>
<dbReference type="PROSITE" id="PS00866">
    <property type="entry name" value="CPSASE_1"/>
    <property type="match status" value="1"/>
</dbReference>
<evidence type="ECO:0000256" key="3">
    <source>
        <dbReference type="ARBA" id="ARBA00022741"/>
    </source>
</evidence>
<dbReference type="InterPro" id="IPR016185">
    <property type="entry name" value="PreATP-grasp_dom_sf"/>
</dbReference>
<evidence type="ECO:0000256" key="5">
    <source>
        <dbReference type="ARBA" id="ARBA00022840"/>
    </source>
</evidence>
<dbReference type="GO" id="GO:0004847">
    <property type="term" value="F:urea carboxylase activity"/>
    <property type="evidence" value="ECO:0007669"/>
    <property type="project" value="UniProtKB-EC"/>
</dbReference>
<dbReference type="InterPro" id="IPR003778">
    <property type="entry name" value="CT_A_B"/>
</dbReference>
<dbReference type="EMBL" id="CABM01000004">
    <property type="protein sequence ID" value="CBH95280.1"/>
    <property type="molecule type" value="Genomic_DNA"/>
</dbReference>
<dbReference type="SMART" id="SM00796">
    <property type="entry name" value="AHS1"/>
    <property type="match status" value="1"/>
</dbReference>
<gene>
    <name evidence="11" type="ORF">CARN2_0670</name>
</gene>
<keyword evidence="4" id="KW-0378">Hydrolase</keyword>
<dbReference type="Pfam" id="PF02626">
    <property type="entry name" value="CT_A_B"/>
    <property type="match status" value="1"/>
</dbReference>
<evidence type="ECO:0000259" key="10">
    <source>
        <dbReference type="PROSITE" id="PS50979"/>
    </source>
</evidence>
<comment type="cofactor">
    <cofactor evidence="1">
        <name>biotin</name>
        <dbReference type="ChEBI" id="CHEBI:57586"/>
    </cofactor>
</comment>
<dbReference type="PROSITE" id="PS50975">
    <property type="entry name" value="ATP_GRASP"/>
    <property type="match status" value="1"/>
</dbReference>
<dbReference type="InterPro" id="IPR005479">
    <property type="entry name" value="CPAse_ATP-bd"/>
</dbReference>
<evidence type="ECO:0000259" key="9">
    <source>
        <dbReference type="PROSITE" id="PS50975"/>
    </source>
</evidence>
<proteinExistence type="predicted"/>
<keyword evidence="5" id="KW-0067">ATP-binding</keyword>
<dbReference type="GO" id="GO:0016787">
    <property type="term" value="F:hydrolase activity"/>
    <property type="evidence" value="ECO:0007669"/>
    <property type="project" value="UniProtKB-KW"/>
</dbReference>
<dbReference type="NCBIfam" id="TIGR02712">
    <property type="entry name" value="urea_carbox"/>
    <property type="match status" value="1"/>
</dbReference>
<reference evidence="11" key="1">
    <citation type="submission" date="2009-10" db="EMBL/GenBank/DDBJ databases">
        <title>Diversity of trophic interactions inside an arsenic-rich microbial ecosystem.</title>
        <authorList>
            <person name="Bertin P.N."/>
            <person name="Heinrich-Salmeron A."/>
            <person name="Pelletier E."/>
            <person name="Goulhen-Chollet F."/>
            <person name="Arsene-Ploetze F."/>
            <person name="Gallien S."/>
            <person name="Calteau A."/>
            <person name="Vallenet D."/>
            <person name="Casiot C."/>
            <person name="Chane-Woon-Ming B."/>
            <person name="Giloteaux L."/>
            <person name="Barakat M."/>
            <person name="Bonnefoy V."/>
            <person name="Bruneel O."/>
            <person name="Chandler M."/>
            <person name="Cleiss J."/>
            <person name="Duran R."/>
            <person name="Elbaz-Poulichet F."/>
            <person name="Fonknechten N."/>
            <person name="Lauga B."/>
            <person name="Mornico D."/>
            <person name="Ortet P."/>
            <person name="Schaeffer C."/>
            <person name="Siguier P."/>
            <person name="Alexander Thil Smith A."/>
            <person name="Van Dorsselaer A."/>
            <person name="Weissenbach J."/>
            <person name="Medigue C."/>
            <person name="Le Paslier D."/>
        </authorList>
    </citation>
    <scope>NUCLEOTIDE SEQUENCE</scope>
</reference>
<dbReference type="PANTHER" id="PTHR18866">
    <property type="entry name" value="CARBOXYLASE:PYRUVATE/ACETYL-COA/PROPIONYL-COA CARBOXYLASE"/>
    <property type="match status" value="1"/>
</dbReference>
<dbReference type="InterPro" id="IPR005481">
    <property type="entry name" value="BC-like_N"/>
</dbReference>
<dbReference type="EC" id="6.3.4.6" evidence="11"/>
<name>E6PK29_9ZZZZ</name>
<feature type="domain" description="Biotin carboxylation" evidence="10">
    <location>
        <begin position="9"/>
        <end position="451"/>
    </location>
</feature>
<dbReference type="PROSITE" id="PS50968">
    <property type="entry name" value="BIOTINYL_LIPOYL"/>
    <property type="match status" value="1"/>
</dbReference>
<evidence type="ECO:0000259" key="8">
    <source>
        <dbReference type="PROSITE" id="PS50968"/>
    </source>
</evidence>
<dbReference type="SUPFAM" id="SSF50891">
    <property type="entry name" value="Cyclophilin-like"/>
    <property type="match status" value="2"/>
</dbReference>
<dbReference type="SMART" id="SM00878">
    <property type="entry name" value="Biotin_carb_C"/>
    <property type="match status" value="1"/>
</dbReference>
<dbReference type="Pfam" id="PF02786">
    <property type="entry name" value="CPSase_L_D2"/>
    <property type="match status" value="1"/>
</dbReference>
<dbReference type="Gene3D" id="3.30.1360.40">
    <property type="match status" value="1"/>
</dbReference>
<dbReference type="Pfam" id="PF02682">
    <property type="entry name" value="CT_C_D"/>
    <property type="match status" value="1"/>
</dbReference>
<dbReference type="PANTHER" id="PTHR18866:SF128">
    <property type="entry name" value="UREA AMIDOLYASE"/>
    <property type="match status" value="1"/>
</dbReference>
<dbReference type="Gene3D" id="2.40.100.10">
    <property type="entry name" value="Cyclophilin-like"/>
    <property type="match status" value="2"/>
</dbReference>
<protein>
    <submittedName>
        <fullName evidence="11">Urea carboxylase</fullName>
        <ecNumber evidence="11">6.3.4.6</ecNumber>
    </submittedName>
</protein>
<feature type="region of interest" description="Disordered" evidence="7">
    <location>
        <begin position="797"/>
        <end position="828"/>
    </location>
</feature>
<evidence type="ECO:0000256" key="2">
    <source>
        <dbReference type="ARBA" id="ARBA00022598"/>
    </source>
</evidence>
<dbReference type="SUPFAM" id="SSF160467">
    <property type="entry name" value="PH0987 N-terminal domain-like"/>
    <property type="match status" value="1"/>
</dbReference>
<organism evidence="11">
    <name type="scientific">mine drainage metagenome</name>
    <dbReference type="NCBI Taxonomy" id="410659"/>
    <lineage>
        <taxon>unclassified sequences</taxon>
        <taxon>metagenomes</taxon>
        <taxon>ecological metagenomes</taxon>
    </lineage>
</organism>
<dbReference type="SUPFAM" id="SSF51246">
    <property type="entry name" value="Rudiment single hybrid motif"/>
    <property type="match status" value="1"/>
</dbReference>
<feature type="domain" description="ATP-grasp" evidence="9">
    <location>
        <begin position="128"/>
        <end position="325"/>
    </location>
</feature>
<feature type="compositionally biased region" description="Low complexity" evidence="7">
    <location>
        <begin position="816"/>
        <end position="827"/>
    </location>
</feature>
<dbReference type="InterPro" id="IPR005482">
    <property type="entry name" value="Biotin_COase_C"/>
</dbReference>
<dbReference type="SUPFAM" id="SSF56059">
    <property type="entry name" value="Glutathione synthetase ATP-binding domain-like"/>
    <property type="match status" value="1"/>
</dbReference>
<dbReference type="Pfam" id="PF02785">
    <property type="entry name" value="Biotin_carb_C"/>
    <property type="match status" value="1"/>
</dbReference>
<dbReference type="Pfam" id="PF00364">
    <property type="entry name" value="Biotin_lipoyl"/>
    <property type="match status" value="1"/>
</dbReference>
<dbReference type="InterPro" id="IPR050856">
    <property type="entry name" value="Biotin_carboxylase_complex"/>
</dbReference>
<keyword evidence="6" id="KW-0092">Biotin</keyword>
<dbReference type="PROSITE" id="PS00867">
    <property type="entry name" value="CPSASE_2"/>
    <property type="match status" value="1"/>
</dbReference>
<dbReference type="InterPro" id="IPR011053">
    <property type="entry name" value="Single_hybrid_motif"/>
</dbReference>
<dbReference type="InterPro" id="IPR000089">
    <property type="entry name" value="Biotin_lipoyl"/>
</dbReference>
<dbReference type="InterPro" id="IPR014084">
    <property type="entry name" value="Urea_COase"/>
</dbReference>
<accession>E6PK29</accession>
<dbReference type="SUPFAM" id="SSF51230">
    <property type="entry name" value="Single hybrid motif"/>
    <property type="match status" value="1"/>
</dbReference>
<dbReference type="SMART" id="SM00797">
    <property type="entry name" value="AHS2"/>
    <property type="match status" value="1"/>
</dbReference>
<dbReference type="SUPFAM" id="SSF52440">
    <property type="entry name" value="PreATP-grasp domain"/>
    <property type="match status" value="1"/>
</dbReference>
<dbReference type="CDD" id="cd06850">
    <property type="entry name" value="biotinyl_domain"/>
    <property type="match status" value="1"/>
</dbReference>
<feature type="domain" description="Lipoyl-binding" evidence="8">
    <location>
        <begin position="1158"/>
        <end position="1236"/>
    </location>
</feature>
<keyword evidence="2 11" id="KW-0436">Ligase</keyword>
<dbReference type="InterPro" id="IPR011761">
    <property type="entry name" value="ATP-grasp"/>
</dbReference>
<dbReference type="InterPro" id="IPR011054">
    <property type="entry name" value="Rudment_hybrid_motif"/>
</dbReference>
<dbReference type="FunFam" id="3.40.50.20:FF:000010">
    <property type="entry name" value="Propionyl-CoA carboxylase subunit alpha"/>
    <property type="match status" value="1"/>
</dbReference>
<dbReference type="PROSITE" id="PS50979">
    <property type="entry name" value="BC"/>
    <property type="match status" value="1"/>
</dbReference>
<evidence type="ECO:0000256" key="7">
    <source>
        <dbReference type="SAM" id="MobiDB-lite"/>
    </source>
</evidence>
<dbReference type="InterPro" id="IPR029000">
    <property type="entry name" value="Cyclophilin-like_dom_sf"/>
</dbReference>
<dbReference type="GO" id="GO:0046872">
    <property type="term" value="F:metal ion binding"/>
    <property type="evidence" value="ECO:0007669"/>
    <property type="project" value="InterPro"/>
</dbReference>
<dbReference type="NCBIfam" id="TIGR00724">
    <property type="entry name" value="urea_amlyse_rel"/>
    <property type="match status" value="1"/>
</dbReference>
<dbReference type="Gene3D" id="2.40.50.100">
    <property type="match status" value="1"/>
</dbReference>
<sequence>MPCQAGIDMFDAVLIANRGAIACRIVRTLKRMGIRAVAVYSEADRDSAHVRMADAAVCIGPGPAAQSYLKAEAILDAARQTGAQAIHPGYGFLSENPDFAAACEAAGIAFIGPTPAQMRAFGLKHTARELARQNGVPLLPGTGLLTDAGHALAEARRIGFPVMLKSTAGGGGIGMQLIWSENQLHEAYARVDRLARANFKEAGIYLEKYVQAARHIEVQVFGDGAGHVVHLGERDCSVQRRNQKVIEETPAPNLPDAVRQSLCDTALRLMRSVDYRNAGTVEYVLDADTGAFYFLEVNTRLQVEHGVSEEVGGVDLVEWMVRQAAGESPSAGHAHAPRGHSIQVRVYAEDPAKNFQPAAGLLTEVAFPPDVRVETWVETGSEVSAFYDPMLAKLIVHGSDRADALARMQAALASTRLYGFETNLGYLRQIVADATFVQGRQTTRYLDGLHALARTVDVLEPGVQTSLQDWPGRLGYWDVGVPPSGPMDALAHRAANRLLDNPADAATLELTLAGPTLRFNTDSVFALTGADMPATLDGQPVAFWRSHAVRAGQVLKLGSAGAAGCRAYLAVAGGFDAPLYLGSRATFTLGQFGGHAGRTLRTGDVLHLGSNPQSQPGCEAAATARPVYAQQWDIAVRYGPHGAPDFFTDADVAMLFATAWAVHYNSNRTGVRLIGPKPAWARRDGGEAGLHPSNIHDNAYAVGSIDFTGDMPILLGPDGPSLGGFVCPGVVVAADLWKLGQLRPGSTVRFVPVSLDEAARLEAAQDAALRLLDAPGCLPLDPPLAVAPALESPVVAQMQAPGETHRRPKFPQPPWGSTAAGQQSGGSPDHPVGVVYRVAGDKNLLVEYGPLVLDLELRLRVHALMQWIEAQHLPGIIDLTPGIRSLQIHYDNRVLPLPDLLQALQRAEAALPPAEDMEVPSRIVHLPLSWDDPATRLAIAKYMAGVRKDAPWCPSNIEFIRRINGLESVDDVLRTVFEASYLVLGLGDVYLGAPVATPLDPRHRLVTTKYNPARTWTPENAVGIGGAYLCVYGMEGPGGYQFVGRTLQMWNRWRQTAAFTDGKPWLLRFFDQVRFFPVSTEELAAIRADFLHGRYELDIREDRFRLADYRRFLANEAESIAAFRARQQQAFAAEREHWAQTGQADWTRDADIGSAGSDSELDLPHGTRPVASHVAGSVWKVFAQPGQAVQAGEVLCILESMKMEISVAAPADGVVERLLCREGGAVSAGQNLLILTET</sequence>
<dbReference type="InterPro" id="IPR011764">
    <property type="entry name" value="Biotin_carboxylation_dom"/>
</dbReference>